<reference evidence="1 2" key="1">
    <citation type="submission" date="2017-01" db="EMBL/GenBank/DDBJ databases">
        <title>First insights into the biology of 'candidatus Vampirococcus archaeovorus'.</title>
        <authorList>
            <person name="Kizina J."/>
            <person name="Jordan S."/>
            <person name="Stueber K."/>
            <person name="Reinhardt R."/>
            <person name="Harder J."/>
        </authorList>
    </citation>
    <scope>NUCLEOTIDE SEQUENCE [LARGE SCALE GENOMIC DNA]</scope>
    <source>
        <strain evidence="1 2">LiM</strain>
    </source>
</reference>
<dbReference type="EMBL" id="CP019384">
    <property type="protein sequence ID" value="QAT16863.1"/>
    <property type="molecule type" value="Genomic_DNA"/>
</dbReference>
<organism evidence="1 2">
    <name type="scientific">Velamenicoccus archaeovorus</name>
    <dbReference type="NCBI Taxonomy" id="1930593"/>
    <lineage>
        <taxon>Bacteria</taxon>
        <taxon>Pseudomonadati</taxon>
        <taxon>Candidatus Omnitrophota</taxon>
        <taxon>Candidatus Velamenicoccus</taxon>
    </lineage>
</organism>
<dbReference type="InterPro" id="IPR009078">
    <property type="entry name" value="Ferritin-like_SF"/>
</dbReference>
<dbReference type="Gene3D" id="1.20.1260.10">
    <property type="match status" value="1"/>
</dbReference>
<dbReference type="GO" id="GO:0016757">
    <property type="term" value="F:glycosyltransferase activity"/>
    <property type="evidence" value="ECO:0007669"/>
    <property type="project" value="UniProtKB-KW"/>
</dbReference>
<keyword evidence="1" id="KW-0808">Transferase</keyword>
<proteinExistence type="predicted"/>
<evidence type="ECO:0000313" key="2">
    <source>
        <dbReference type="Proteomes" id="UP000287243"/>
    </source>
</evidence>
<gene>
    <name evidence="1" type="ORF">BU251_03500</name>
</gene>
<dbReference type="Proteomes" id="UP000287243">
    <property type="component" value="Chromosome"/>
</dbReference>
<dbReference type="AlphaFoldDB" id="A0A410P415"/>
<keyword evidence="1" id="KW-0328">Glycosyltransferase</keyword>
<name>A0A410P415_VELA1</name>
<protein>
    <submittedName>
        <fullName evidence="1">ATP phosphoribosyltransferase regulatory subunit</fullName>
    </submittedName>
</protein>
<dbReference type="SUPFAM" id="SSF47240">
    <property type="entry name" value="Ferritin-like"/>
    <property type="match status" value="1"/>
</dbReference>
<dbReference type="RefSeq" id="WP_128699504.1">
    <property type="nucleotide sequence ID" value="NZ_CP019384.1"/>
</dbReference>
<dbReference type="KEGG" id="vai:BU251_03500"/>
<sequence>MLAIEALKLALEKENGSIALYKKLTNAHPEIADLLSDLLNEEYKHKKKIEEKISELTKD</sequence>
<keyword evidence="2" id="KW-1185">Reference proteome</keyword>
<dbReference type="InterPro" id="IPR012347">
    <property type="entry name" value="Ferritin-like"/>
</dbReference>
<evidence type="ECO:0000313" key="1">
    <source>
        <dbReference type="EMBL" id="QAT16863.1"/>
    </source>
</evidence>
<accession>A0A410P415</accession>